<dbReference type="InterPro" id="IPR036291">
    <property type="entry name" value="NAD(P)-bd_dom_sf"/>
</dbReference>
<dbReference type="InterPro" id="IPR002347">
    <property type="entry name" value="SDR_fam"/>
</dbReference>
<evidence type="ECO:0000313" key="2">
    <source>
        <dbReference type="EMBL" id="CAD7278285.1"/>
    </source>
</evidence>
<accession>A0A7R9BPY6</accession>
<dbReference type="GO" id="GO:0016616">
    <property type="term" value="F:oxidoreductase activity, acting on the CH-OH group of donors, NAD or NADP as acceptor"/>
    <property type="evidence" value="ECO:0007669"/>
    <property type="project" value="TreeGrafter"/>
</dbReference>
<name>A0A7R9BPY6_9CRUS</name>
<dbReference type="PANTHER" id="PTHR24322">
    <property type="entry name" value="PKSB"/>
    <property type="match status" value="1"/>
</dbReference>
<dbReference type="AlphaFoldDB" id="A0A7R9BPY6"/>
<evidence type="ECO:0000313" key="3">
    <source>
        <dbReference type="Proteomes" id="UP000678499"/>
    </source>
</evidence>
<dbReference type="Proteomes" id="UP000678499">
    <property type="component" value="Unassembled WGS sequence"/>
</dbReference>
<reference evidence="2" key="1">
    <citation type="submission" date="2020-11" db="EMBL/GenBank/DDBJ databases">
        <authorList>
            <person name="Tran Van P."/>
        </authorList>
    </citation>
    <scope>NUCLEOTIDE SEQUENCE</scope>
</reference>
<keyword evidence="1" id="KW-1133">Transmembrane helix</keyword>
<feature type="non-terminal residue" evidence="2">
    <location>
        <position position="141"/>
    </location>
</feature>
<dbReference type="OrthoDB" id="10253736at2759"/>
<feature type="transmembrane region" description="Helical" evidence="1">
    <location>
        <begin position="6"/>
        <end position="27"/>
    </location>
</feature>
<dbReference type="Pfam" id="PF00106">
    <property type="entry name" value="adh_short"/>
    <property type="match status" value="1"/>
</dbReference>
<dbReference type="EMBL" id="CAJPEX010001175">
    <property type="protein sequence ID" value="CAG0918437.1"/>
    <property type="molecule type" value="Genomic_DNA"/>
</dbReference>
<dbReference type="SUPFAM" id="SSF51735">
    <property type="entry name" value="NAD(P)-binding Rossmann-fold domains"/>
    <property type="match status" value="1"/>
</dbReference>
<evidence type="ECO:0000256" key="1">
    <source>
        <dbReference type="SAM" id="Phobius"/>
    </source>
</evidence>
<dbReference type="EMBL" id="OA883212">
    <property type="protein sequence ID" value="CAD7278285.1"/>
    <property type="molecule type" value="Genomic_DNA"/>
</dbReference>
<keyword evidence="3" id="KW-1185">Reference proteome</keyword>
<keyword evidence="1" id="KW-0812">Transmembrane</keyword>
<gene>
    <name evidence="2" type="ORF">NMOB1V02_LOCUS5993</name>
</gene>
<protein>
    <submittedName>
        <fullName evidence="2">Uncharacterized protein</fullName>
    </submittedName>
</protein>
<proteinExistence type="predicted"/>
<dbReference type="Gene3D" id="3.40.50.720">
    <property type="entry name" value="NAD(P)-binding Rossmann-like Domain"/>
    <property type="match status" value="1"/>
</dbReference>
<dbReference type="GO" id="GO:0005811">
    <property type="term" value="C:lipid droplet"/>
    <property type="evidence" value="ECO:0007669"/>
    <property type="project" value="TreeGrafter"/>
</dbReference>
<sequence length="141" mass="15871">MSFLLDLVVGIFLIIYYILESWVLFFIPKSLRMKDIAGQVALVTGGNKETVRLVKAYLKQQPSGKQHEQKAINVDSMVYGFKVDLCKRDDVFRVAQLVQKEVGTVDILINNAGVVSGKSFLSTSDQQNILTMNVNAICHFW</sequence>
<keyword evidence="1" id="KW-0472">Membrane</keyword>
<organism evidence="2">
    <name type="scientific">Notodromas monacha</name>
    <dbReference type="NCBI Taxonomy" id="399045"/>
    <lineage>
        <taxon>Eukaryota</taxon>
        <taxon>Metazoa</taxon>
        <taxon>Ecdysozoa</taxon>
        <taxon>Arthropoda</taxon>
        <taxon>Crustacea</taxon>
        <taxon>Oligostraca</taxon>
        <taxon>Ostracoda</taxon>
        <taxon>Podocopa</taxon>
        <taxon>Podocopida</taxon>
        <taxon>Cypridocopina</taxon>
        <taxon>Cypridoidea</taxon>
        <taxon>Cyprididae</taxon>
        <taxon>Notodromas</taxon>
    </lineage>
</organism>
<dbReference type="PANTHER" id="PTHR24322:SF748">
    <property type="entry name" value="FI23927P1-RELATED"/>
    <property type="match status" value="1"/>
</dbReference>